<keyword evidence="4" id="KW-0050">Antiport</keyword>
<dbReference type="EMBL" id="LJCO01000069">
    <property type="protein sequence ID" value="KPV42735.1"/>
    <property type="molecule type" value="Genomic_DNA"/>
</dbReference>
<dbReference type="GO" id="GO:0008324">
    <property type="term" value="F:monoatomic cation transmembrane transporter activity"/>
    <property type="evidence" value="ECO:0007669"/>
    <property type="project" value="InterPro"/>
</dbReference>
<dbReference type="GO" id="GO:0015297">
    <property type="term" value="F:antiporter activity"/>
    <property type="evidence" value="ECO:0007669"/>
    <property type="project" value="UniProtKB-KW"/>
</dbReference>
<keyword evidence="6 9" id="KW-1133">Transmembrane helix</keyword>
<comment type="subcellular location">
    <subcellularLocation>
        <location evidence="1">Membrane</location>
        <topology evidence="1">Multi-pass membrane protein</topology>
    </subcellularLocation>
</comment>
<evidence type="ECO:0000256" key="2">
    <source>
        <dbReference type="ARBA" id="ARBA00005551"/>
    </source>
</evidence>
<dbReference type="AlphaFoldDB" id="A0A0P9CB77"/>
<dbReference type="InterPro" id="IPR038770">
    <property type="entry name" value="Na+/solute_symporter_sf"/>
</dbReference>
<name>A0A0P9CB77_9BACL</name>
<feature type="transmembrane region" description="Helical" evidence="9">
    <location>
        <begin position="60"/>
        <end position="79"/>
    </location>
</feature>
<evidence type="ECO:0000256" key="5">
    <source>
        <dbReference type="ARBA" id="ARBA00022692"/>
    </source>
</evidence>
<keyword evidence="3" id="KW-0813">Transport</keyword>
<evidence type="ECO:0000256" key="9">
    <source>
        <dbReference type="SAM" id="Phobius"/>
    </source>
</evidence>
<feature type="transmembrane region" description="Helical" evidence="9">
    <location>
        <begin position="33"/>
        <end position="54"/>
    </location>
</feature>
<evidence type="ECO:0000256" key="4">
    <source>
        <dbReference type="ARBA" id="ARBA00022449"/>
    </source>
</evidence>
<dbReference type="PATRIC" id="fig|471514.4.peg.4747"/>
<keyword evidence="5 9" id="KW-0812">Transmembrane</keyword>
<dbReference type="PANTHER" id="PTHR43562:SF1">
    <property type="entry name" value="NA(+)_H(+) ANTIPORTER YJBQ-RELATED"/>
    <property type="match status" value="1"/>
</dbReference>
<gene>
    <name evidence="11" type="ORF">AN477_15365</name>
</gene>
<dbReference type="RefSeq" id="WP_054970051.1">
    <property type="nucleotide sequence ID" value="NZ_LJCO01000069.1"/>
</dbReference>
<dbReference type="Pfam" id="PF00999">
    <property type="entry name" value="Na_H_Exchanger"/>
    <property type="match status" value="1"/>
</dbReference>
<dbReference type="Gene3D" id="1.20.1530.20">
    <property type="match status" value="1"/>
</dbReference>
<organism evidence="11 12">
    <name type="scientific">Alicyclobacillus ferrooxydans</name>
    <dbReference type="NCBI Taxonomy" id="471514"/>
    <lineage>
        <taxon>Bacteria</taxon>
        <taxon>Bacillati</taxon>
        <taxon>Bacillota</taxon>
        <taxon>Bacilli</taxon>
        <taxon>Bacillales</taxon>
        <taxon>Alicyclobacillaceae</taxon>
        <taxon>Alicyclobacillus</taxon>
    </lineage>
</organism>
<evidence type="ECO:0000259" key="10">
    <source>
        <dbReference type="PROSITE" id="PS51202"/>
    </source>
</evidence>
<dbReference type="STRING" id="471514.AN477_15365"/>
<keyword evidence="8 9" id="KW-0472">Membrane</keyword>
<dbReference type="Gene3D" id="3.30.70.1450">
    <property type="entry name" value="Regulator of K+ conductance, C-terminal domain"/>
    <property type="match status" value="1"/>
</dbReference>
<dbReference type="PANTHER" id="PTHR43562">
    <property type="entry name" value="NAPA-TYPE SODIUM/HYDROGEN ANTIPORTER"/>
    <property type="match status" value="1"/>
</dbReference>
<feature type="transmembrane region" description="Helical" evidence="9">
    <location>
        <begin position="6"/>
        <end position="26"/>
    </location>
</feature>
<keyword evidence="12" id="KW-1185">Reference proteome</keyword>
<dbReference type="Proteomes" id="UP000050482">
    <property type="component" value="Unassembled WGS sequence"/>
</dbReference>
<feature type="transmembrane region" description="Helical" evidence="9">
    <location>
        <begin position="263"/>
        <end position="281"/>
    </location>
</feature>
<protein>
    <recommendedName>
        <fullName evidence="10">RCK C-terminal domain-containing protein</fullName>
    </recommendedName>
</protein>
<dbReference type="OrthoDB" id="9810759at2"/>
<dbReference type="InterPro" id="IPR006153">
    <property type="entry name" value="Cation/H_exchanger_TM"/>
</dbReference>
<feature type="transmembrane region" description="Helical" evidence="9">
    <location>
        <begin position="388"/>
        <end position="409"/>
    </location>
</feature>
<evidence type="ECO:0000256" key="7">
    <source>
        <dbReference type="ARBA" id="ARBA00023065"/>
    </source>
</evidence>
<feature type="transmembrane region" description="Helical" evidence="9">
    <location>
        <begin position="293"/>
        <end position="313"/>
    </location>
</feature>
<dbReference type="GO" id="GO:0016020">
    <property type="term" value="C:membrane"/>
    <property type="evidence" value="ECO:0007669"/>
    <property type="project" value="UniProtKB-SubCell"/>
</dbReference>
<evidence type="ECO:0000313" key="11">
    <source>
        <dbReference type="EMBL" id="KPV42735.1"/>
    </source>
</evidence>
<feature type="transmembrane region" description="Helical" evidence="9">
    <location>
        <begin position="206"/>
        <end position="225"/>
    </location>
</feature>
<evidence type="ECO:0000256" key="8">
    <source>
        <dbReference type="ARBA" id="ARBA00023136"/>
    </source>
</evidence>
<feature type="transmembrane region" description="Helical" evidence="9">
    <location>
        <begin position="358"/>
        <end position="382"/>
    </location>
</feature>
<feature type="transmembrane region" description="Helical" evidence="9">
    <location>
        <begin position="115"/>
        <end position="136"/>
    </location>
</feature>
<feature type="transmembrane region" description="Helical" evidence="9">
    <location>
        <begin position="142"/>
        <end position="164"/>
    </location>
</feature>
<evidence type="ECO:0000256" key="1">
    <source>
        <dbReference type="ARBA" id="ARBA00004141"/>
    </source>
</evidence>
<proteinExistence type="inferred from homology"/>
<evidence type="ECO:0000256" key="6">
    <source>
        <dbReference type="ARBA" id="ARBA00022989"/>
    </source>
</evidence>
<dbReference type="Pfam" id="PF02080">
    <property type="entry name" value="TrkA_C"/>
    <property type="match status" value="1"/>
</dbReference>
<dbReference type="PROSITE" id="PS51202">
    <property type="entry name" value="RCK_C"/>
    <property type="match status" value="1"/>
</dbReference>
<evidence type="ECO:0000256" key="3">
    <source>
        <dbReference type="ARBA" id="ARBA00022448"/>
    </source>
</evidence>
<feature type="transmembrane region" description="Helical" evidence="9">
    <location>
        <begin position="237"/>
        <end position="257"/>
    </location>
</feature>
<reference evidence="11 12" key="1">
    <citation type="submission" date="2015-09" db="EMBL/GenBank/DDBJ databases">
        <title>Draft genome sequence of Alicyclobacillus ferrooxydans DSM 22381.</title>
        <authorList>
            <person name="Hemp J."/>
        </authorList>
    </citation>
    <scope>NUCLEOTIDE SEQUENCE [LARGE SCALE GENOMIC DNA]</scope>
    <source>
        <strain evidence="11 12">TC-34</strain>
    </source>
</reference>
<feature type="domain" description="RCK C-terminal" evidence="10">
    <location>
        <begin position="562"/>
        <end position="643"/>
    </location>
</feature>
<comment type="similarity">
    <text evidence="2">Belongs to the monovalent cation:proton antiporter 2 (CPA2) transporter (TC 2.A.37) family.</text>
</comment>
<feature type="transmembrane region" description="Helical" evidence="9">
    <location>
        <begin position="325"/>
        <end position="346"/>
    </location>
</feature>
<keyword evidence="7" id="KW-0406">Ion transport</keyword>
<evidence type="ECO:0000313" key="12">
    <source>
        <dbReference type="Proteomes" id="UP000050482"/>
    </source>
</evidence>
<dbReference type="InterPro" id="IPR006037">
    <property type="entry name" value="RCK_C"/>
</dbReference>
<dbReference type="InterPro" id="IPR036721">
    <property type="entry name" value="RCK_C_sf"/>
</dbReference>
<feature type="transmembrane region" description="Helical" evidence="9">
    <location>
        <begin position="176"/>
        <end position="200"/>
    </location>
</feature>
<dbReference type="GO" id="GO:1902600">
    <property type="term" value="P:proton transmembrane transport"/>
    <property type="evidence" value="ECO:0007669"/>
    <property type="project" value="InterPro"/>
</dbReference>
<accession>A0A0P9CB77</accession>
<comment type="caution">
    <text evidence="11">The sequence shown here is derived from an EMBL/GenBank/DDBJ whole genome shotgun (WGS) entry which is preliminary data.</text>
</comment>
<dbReference type="GO" id="GO:0006813">
    <property type="term" value="P:potassium ion transport"/>
    <property type="evidence" value="ECO:0007669"/>
    <property type="project" value="InterPro"/>
</dbReference>
<sequence>MENSTFSLESLLIVTVLALLVPLIVSKIKVVRIPIVVGEILVGVIVGKSGFNIIQSSQWLQFLQFFGLAYLMFVSGLELDFKTLLPKRRTQAQNSTSSEGARVTRGMFSLIRNPLAFALISCVLTFGLSIALSIYLHHLHLIRSPFLLALIITTTSLTIVVPVLKEYDLLDSEFGQLILAAAMFADFVTMLLISVAASLFQGGFSPKVLFVFILIFALLFMYRLFRRFSNYRSFKNLAHGTAQLGIRASMAIMIVFLVLAESLGVQVILGTFLAGVLVGLVNEETKSDIFHKLDAIGFGFLIPIFFIMVGVDFDFRSLFSDPKALILLPVLFIATYVFKGLPVLLLRSRYSWRDTLSGAALLTTQMSVTVAAAAVGMQIGAISRGVDTAIILVAMLTAIISPVVFGKLLPHRDHAVDRQVVIVGNLPGAKLLVDELSVKSQRFLWVQAWDQALLETGLSIEQPTKHHEDIGQGDQDIENCLPALAKMDIHPQGTKALVAYTSDDHLNIQLASAAVSLGVESVICSIRDLGLFEEHRQSAPFVVINSQFAEVALMDQLINHPVSTQLLRGPGDMQIQEVRLCSHAYHGKRLMEVEFPGNLLIMSIVRDGKPIVPHGHTELHVGDTVLVVGEREDITQFVQSGKRG</sequence>
<dbReference type="SUPFAM" id="SSF116726">
    <property type="entry name" value="TrkA C-terminal domain-like"/>
    <property type="match status" value="1"/>
</dbReference>